<evidence type="ECO:0000313" key="1">
    <source>
        <dbReference type="EMBL" id="PZO38378.1"/>
    </source>
</evidence>
<dbReference type="Proteomes" id="UP000249081">
    <property type="component" value="Unassembled WGS sequence"/>
</dbReference>
<reference evidence="2" key="1">
    <citation type="submission" date="2018-04" db="EMBL/GenBank/DDBJ databases">
        <authorList>
            <person name="Cornet L."/>
        </authorList>
    </citation>
    <scope>NUCLEOTIDE SEQUENCE [LARGE SCALE GENOMIC DNA]</scope>
</reference>
<reference evidence="1 2" key="2">
    <citation type="submission" date="2018-06" db="EMBL/GenBank/DDBJ databases">
        <title>Metagenomic assembly of (sub)arctic Cyanobacteria and their associated microbiome from non-axenic cultures.</title>
        <authorList>
            <person name="Baurain D."/>
        </authorList>
    </citation>
    <scope>NUCLEOTIDE SEQUENCE [LARGE SCALE GENOMIC DNA]</scope>
    <source>
        <strain evidence="1">ULC041bin1</strain>
    </source>
</reference>
<name>A0A2W4Y4Y6_9CYAN</name>
<proteinExistence type="predicted"/>
<organism evidence="1 2">
    <name type="scientific">Shackletoniella antarctica</name>
    <dbReference type="NCBI Taxonomy" id="268115"/>
    <lineage>
        <taxon>Bacteria</taxon>
        <taxon>Bacillati</taxon>
        <taxon>Cyanobacteriota</taxon>
        <taxon>Cyanophyceae</taxon>
        <taxon>Oculatellales</taxon>
        <taxon>Oculatellaceae</taxon>
        <taxon>Shackletoniella</taxon>
    </lineage>
</organism>
<protein>
    <submittedName>
        <fullName evidence="1">Uncharacterized protein</fullName>
    </submittedName>
</protein>
<comment type="caution">
    <text evidence="1">The sequence shown here is derived from an EMBL/GenBank/DDBJ whole genome shotgun (WGS) entry which is preliminary data.</text>
</comment>
<sequence length="431" mass="48200">MPDKLRQEGCAGRIAPEGLHREWRIAVVSQLFFMVGKLFKNVVSQVQSGLLRAKAASKLSEEGLCSLPSVWDVEVRQRLRALPYPDSYLTAVADQIAEAIAAWQSDLDAPNNLVLLGSPVDNTAAVLDAALTADYAPELTASLDILRPLPWSIRPADPLLIETQLTEALARLQEAEPINDDDDPDDLARRHQVIVLPPLEQCYLRCIGGWRGIEWLRDTVNAQQNYFWVIPSNTWAWAFLNRVCQVEAYLNYTRPLPRLDRNALRDWITPLAETLGQPLSEEDESSSALGDVSWSTFADLCEGRPEVARALWLRSLRLQKSDRPEQPQLPDQGDPLPVPLRQVQPALPSLPDLEAADHYVIHALMLHGVTARSHLALSLGQPESIVQVRVQMLRQAGLLRLSQSGLGIHPAYYSRLFTELETNNFLTEENS</sequence>
<evidence type="ECO:0000313" key="2">
    <source>
        <dbReference type="Proteomes" id="UP000249081"/>
    </source>
</evidence>
<gene>
    <name evidence="1" type="ORF">DCF17_14785</name>
</gene>
<dbReference type="AlphaFoldDB" id="A0A2W4Y4Y6"/>
<dbReference type="EMBL" id="QBMN01000105">
    <property type="protein sequence ID" value="PZO38378.1"/>
    <property type="molecule type" value="Genomic_DNA"/>
</dbReference>
<accession>A0A2W4Y4Y6</accession>